<gene>
    <name evidence="2" type="ORF">PHACT_02610</name>
</gene>
<dbReference type="STRING" id="1524254.PHACT_02610"/>
<keyword evidence="3" id="KW-1185">Reference proteome</keyword>
<name>A0A1E8CI32_9GAMM</name>
<dbReference type="EMBL" id="MASR01000001">
    <property type="protein sequence ID" value="OFE12160.1"/>
    <property type="molecule type" value="Genomic_DNA"/>
</dbReference>
<feature type="chain" id="PRO_5009212102" description="Lipoprotein" evidence="1">
    <location>
        <begin position="25"/>
        <end position="70"/>
    </location>
</feature>
<evidence type="ECO:0008006" key="4">
    <source>
        <dbReference type="Google" id="ProtNLM"/>
    </source>
</evidence>
<sequence length="70" mass="7831">MKSARIALLLIVACLLALSGCSNRGVYEGIQASNRLECHRLPPSQFDDCMQRANKSFNEYERERQAATGQ</sequence>
<evidence type="ECO:0000256" key="1">
    <source>
        <dbReference type="SAM" id="SignalP"/>
    </source>
</evidence>
<evidence type="ECO:0000313" key="3">
    <source>
        <dbReference type="Proteomes" id="UP000175669"/>
    </source>
</evidence>
<proteinExistence type="predicted"/>
<reference evidence="3" key="1">
    <citation type="submission" date="2016-07" db="EMBL/GenBank/DDBJ databases">
        <authorList>
            <person name="Florea S."/>
            <person name="Webb J.S."/>
            <person name="Jaromczyk J."/>
            <person name="Schardl C.L."/>
        </authorList>
    </citation>
    <scope>NUCLEOTIDE SEQUENCE [LARGE SCALE GENOMIC DNA]</scope>
    <source>
        <strain evidence="3">KCTC 42131</strain>
    </source>
</reference>
<protein>
    <recommendedName>
        <fullName evidence="4">Lipoprotein</fullName>
    </recommendedName>
</protein>
<feature type="signal peptide" evidence="1">
    <location>
        <begin position="1"/>
        <end position="24"/>
    </location>
</feature>
<dbReference type="Proteomes" id="UP000175669">
    <property type="component" value="Unassembled WGS sequence"/>
</dbReference>
<keyword evidence="1" id="KW-0732">Signal</keyword>
<accession>A0A1E8CI32</accession>
<dbReference type="PROSITE" id="PS51257">
    <property type="entry name" value="PROKAR_LIPOPROTEIN"/>
    <property type="match status" value="1"/>
</dbReference>
<dbReference type="AlphaFoldDB" id="A0A1E8CI32"/>
<organism evidence="2 3">
    <name type="scientific">Pseudohongiella acticola</name>
    <dbReference type="NCBI Taxonomy" id="1524254"/>
    <lineage>
        <taxon>Bacteria</taxon>
        <taxon>Pseudomonadati</taxon>
        <taxon>Pseudomonadota</taxon>
        <taxon>Gammaproteobacteria</taxon>
        <taxon>Pseudomonadales</taxon>
        <taxon>Pseudohongiellaceae</taxon>
        <taxon>Pseudohongiella</taxon>
    </lineage>
</organism>
<evidence type="ECO:0000313" key="2">
    <source>
        <dbReference type="EMBL" id="OFE12160.1"/>
    </source>
</evidence>
<dbReference type="RefSeq" id="WP_070115784.1">
    <property type="nucleotide sequence ID" value="NZ_CAXATG010000002.1"/>
</dbReference>
<comment type="caution">
    <text evidence="2">The sequence shown here is derived from an EMBL/GenBank/DDBJ whole genome shotgun (WGS) entry which is preliminary data.</text>
</comment>